<feature type="domain" description="Tle cognate immunity protein 4 C-terminal" evidence="3">
    <location>
        <begin position="190"/>
        <end position="365"/>
    </location>
</feature>
<evidence type="ECO:0000313" key="6">
    <source>
        <dbReference type="Proteomes" id="UP001205861"/>
    </source>
</evidence>
<organism evidence="5 6">
    <name type="scientific">Massilia solisilvae</name>
    <dbReference type="NCBI Taxonomy" id="1811225"/>
    <lineage>
        <taxon>Bacteria</taxon>
        <taxon>Pseudomonadati</taxon>
        <taxon>Pseudomonadota</taxon>
        <taxon>Betaproteobacteria</taxon>
        <taxon>Burkholderiales</taxon>
        <taxon>Oxalobacteraceae</taxon>
        <taxon>Telluria group</taxon>
        <taxon>Massilia</taxon>
    </lineage>
</organism>
<proteinExistence type="predicted"/>
<feature type="signal peptide" evidence="2">
    <location>
        <begin position="1"/>
        <end position="20"/>
    </location>
</feature>
<feature type="domain" description="Tle cognate immunity protein 4 N-terminal" evidence="4">
    <location>
        <begin position="56"/>
        <end position="186"/>
    </location>
</feature>
<dbReference type="Pfam" id="PF18443">
    <property type="entry name" value="Tli4_N"/>
    <property type="match status" value="1"/>
</dbReference>
<sequence>MLKGILMNTAIGRLVLVSFAAAMLIQTACNSSQKEWKTSKMITLTSRLQSMFERTKTVCFGRFMVDVPASATVVWGDAAVSLGVNVYPGGFDEVQLMAQKFIEELKSEKAIYHNDVPLLISVDRVSQPEGRIVTGYDGFEAINDLRINGYFKLKDDGLIIDARPLKDRKDAVIANITSIARRLRQRTEDEIPAEPGNCIEHAFLSDKPNPTSDDLLEHIRVGFRLKEFPDAHFSIYVAPSNPHDPEGDSLETQTKRFFEDPATPDEKKMLAAIKVLRRSARQIHDWHTGFEALMRMPDEDGSHAHHEFQMKFTGVPHDVLQPYADIQFQTGVANDAAGATKAGLTDEEAIAVWDKITSTIRVRPTGSAAVATSEADQAPRLLLGELAATGRVCPQTGWWESAEPGEVQGGRRQHFKAGERMPRVVLLGEPSLWQRLKGQRSASYSMATMWKLVDYAPPAPPTIAQAATDTSQGQGRDDVAPRKDG</sequence>
<evidence type="ECO:0000313" key="5">
    <source>
        <dbReference type="EMBL" id="MCS0607075.1"/>
    </source>
</evidence>
<evidence type="ECO:0000256" key="1">
    <source>
        <dbReference type="SAM" id="MobiDB-lite"/>
    </source>
</evidence>
<feature type="region of interest" description="Disordered" evidence="1">
    <location>
        <begin position="460"/>
        <end position="485"/>
    </location>
</feature>
<dbReference type="InterPro" id="IPR040761">
    <property type="entry name" value="Tli4_N"/>
</dbReference>
<gene>
    <name evidence="5" type="ORF">NX773_02710</name>
</gene>
<dbReference type="Proteomes" id="UP001205861">
    <property type="component" value="Unassembled WGS sequence"/>
</dbReference>
<dbReference type="InterPro" id="IPR041290">
    <property type="entry name" value="Tli4_C"/>
</dbReference>
<feature type="compositionally biased region" description="Basic and acidic residues" evidence="1">
    <location>
        <begin position="475"/>
        <end position="485"/>
    </location>
</feature>
<evidence type="ECO:0000256" key="2">
    <source>
        <dbReference type="SAM" id="SignalP"/>
    </source>
</evidence>
<comment type="caution">
    <text evidence="5">The sequence shown here is derived from an EMBL/GenBank/DDBJ whole genome shotgun (WGS) entry which is preliminary data.</text>
</comment>
<feature type="chain" id="PRO_5045287765" evidence="2">
    <location>
        <begin position="21"/>
        <end position="485"/>
    </location>
</feature>
<dbReference type="Pfam" id="PF18426">
    <property type="entry name" value="Tli4_C"/>
    <property type="match status" value="1"/>
</dbReference>
<evidence type="ECO:0000259" key="3">
    <source>
        <dbReference type="Pfam" id="PF18426"/>
    </source>
</evidence>
<reference evidence="5 6" key="1">
    <citation type="submission" date="2022-08" db="EMBL/GenBank/DDBJ databases">
        <title>Reclassification of Massilia species as members of the genera Telluria, Duganella, Pseudoduganella, Mokoshia gen. nov. and Zemynaea gen. nov. using orthogonal and non-orthogonal genome-based approaches.</title>
        <authorList>
            <person name="Bowman J.P."/>
        </authorList>
    </citation>
    <scope>NUCLEOTIDE SEQUENCE [LARGE SCALE GENOMIC DNA]</scope>
    <source>
        <strain evidence="5 6">JCM 31607</strain>
    </source>
</reference>
<protein>
    <submittedName>
        <fullName evidence="5">T6SS immunity protein Tli4 family protein</fullName>
    </submittedName>
</protein>
<accession>A0ABT2BEY6</accession>
<name>A0ABT2BEY6_9BURK</name>
<dbReference type="EMBL" id="JANUGV010000001">
    <property type="protein sequence ID" value="MCS0607075.1"/>
    <property type="molecule type" value="Genomic_DNA"/>
</dbReference>
<dbReference type="RefSeq" id="WP_258855831.1">
    <property type="nucleotide sequence ID" value="NZ_JANUGV010000001.1"/>
</dbReference>
<evidence type="ECO:0000259" key="4">
    <source>
        <dbReference type="Pfam" id="PF18443"/>
    </source>
</evidence>
<keyword evidence="2" id="KW-0732">Signal</keyword>
<keyword evidence="6" id="KW-1185">Reference proteome</keyword>